<dbReference type="Gene3D" id="3.30.1360.100">
    <property type="entry name" value="General secretion pathway protein M, EpsM"/>
    <property type="match status" value="1"/>
</dbReference>
<dbReference type="EMBL" id="NOIF01000017">
    <property type="protein sequence ID" value="OZS45087.1"/>
    <property type="molecule type" value="Genomic_DNA"/>
</dbReference>
<evidence type="ECO:0000256" key="2">
    <source>
        <dbReference type="ARBA" id="ARBA00005318"/>
    </source>
</evidence>
<evidence type="ECO:0000256" key="7">
    <source>
        <dbReference type="ARBA" id="ARBA00022927"/>
    </source>
</evidence>
<dbReference type="Pfam" id="PF12693">
    <property type="entry name" value="GspL_C"/>
    <property type="match status" value="1"/>
</dbReference>
<dbReference type="InterPro" id="IPR043129">
    <property type="entry name" value="ATPase_NBD"/>
</dbReference>
<proteinExistence type="inferred from homology"/>
<keyword evidence="8" id="KW-1133">Transmembrane helix</keyword>
<evidence type="ECO:0000256" key="5">
    <source>
        <dbReference type="ARBA" id="ARBA00022519"/>
    </source>
</evidence>
<evidence type="ECO:0000256" key="9">
    <source>
        <dbReference type="ARBA" id="ARBA00023136"/>
    </source>
</evidence>
<dbReference type="InterPro" id="IPR025691">
    <property type="entry name" value="GspL_pp_dom"/>
</dbReference>
<evidence type="ECO:0000256" key="10">
    <source>
        <dbReference type="PIRNR" id="PIRNR015761"/>
    </source>
</evidence>
<keyword evidence="6" id="KW-0812">Transmembrane</keyword>
<keyword evidence="14" id="KW-1185">Reference proteome</keyword>
<keyword evidence="5" id="KW-0997">Cell inner membrane</keyword>
<evidence type="ECO:0000256" key="3">
    <source>
        <dbReference type="ARBA" id="ARBA00022448"/>
    </source>
</evidence>
<keyword evidence="7 10" id="KW-0653">Protein transport</keyword>
<keyword evidence="3 10" id="KW-0813">Transport</keyword>
<comment type="function">
    <text evidence="10">Inner membrane component of the type II secretion system required for the energy-dependent secretion of extracellular factors such as proteases and toxins from the periplasm.</text>
</comment>
<sequence>MEESVSELLTIRLSSRPDQPVHWLVWSSQQNEVIASGQLSDMTQLNELADYAAQRQVLALAPAQDILLTQVAIPTGSGRQLAAVLPFLLEEELAQDIDALHVHLLKRDGDIAHVAVVEHKRMQAWLTALNDAGMEVKKLLPDALCLPLFEQGYCAAQLDEQWLVRQSETQGVAAEASWLGSWLLAQNAPIIATADLDNADVDDSGDMAASVDTDEADKLVTETNIVAEAHIPNAADIVIHHFTPKPESIPCQWKAETPELVMELLAKGAEETKLNMLSGPYKAQSAWRKYIKPWRKVAIAAGLVLVAMLTEHVLSVQSMEQQAQAYRTESERIFRQVLPNFRNIPTQSYLKRQMDSELARLGGGGNQEGLLPWLAQLEPIFKKVPQVAYTNLKYDQNRGELRLQATAAEFQHFEQLRTLLAAEFTVQQGQLSKEGSQVNGAVVLRRKS</sequence>
<evidence type="ECO:0000256" key="1">
    <source>
        <dbReference type="ARBA" id="ARBA00004377"/>
    </source>
</evidence>
<evidence type="ECO:0000256" key="4">
    <source>
        <dbReference type="ARBA" id="ARBA00022475"/>
    </source>
</evidence>
<dbReference type="SUPFAM" id="SSF53067">
    <property type="entry name" value="Actin-like ATPase domain"/>
    <property type="match status" value="2"/>
</dbReference>
<evidence type="ECO:0000313" key="13">
    <source>
        <dbReference type="EMBL" id="OZS45087.1"/>
    </source>
</evidence>
<accession>A0ABX4G2B6</accession>
<keyword evidence="4" id="KW-1003">Cell membrane</keyword>
<dbReference type="NCBIfam" id="TIGR01709">
    <property type="entry name" value="typeII_sec_gspL"/>
    <property type="match status" value="1"/>
</dbReference>
<dbReference type="Proteomes" id="UP000215999">
    <property type="component" value="Unassembled WGS sequence"/>
</dbReference>
<comment type="similarity">
    <text evidence="2 10">Belongs to the GSP L family.</text>
</comment>
<comment type="caution">
    <text evidence="13">The sequence shown here is derived from an EMBL/GenBank/DDBJ whole genome shotgun (WGS) entry which is preliminary data.</text>
</comment>
<organism evidence="13 14">
    <name type="scientific">Photobacterium sanguinicancri</name>
    <dbReference type="NCBI Taxonomy" id="875932"/>
    <lineage>
        <taxon>Bacteria</taxon>
        <taxon>Pseudomonadati</taxon>
        <taxon>Pseudomonadota</taxon>
        <taxon>Gammaproteobacteria</taxon>
        <taxon>Vibrionales</taxon>
        <taxon>Vibrionaceae</taxon>
        <taxon>Photobacterium</taxon>
    </lineage>
</organism>
<dbReference type="InterPro" id="IPR007812">
    <property type="entry name" value="T2SS_protein-GspL"/>
</dbReference>
<name>A0ABX4G2B6_9GAMM</name>
<evidence type="ECO:0000259" key="12">
    <source>
        <dbReference type="Pfam" id="PF12693"/>
    </source>
</evidence>
<dbReference type="InterPro" id="IPR024230">
    <property type="entry name" value="GspL_cyto_dom"/>
</dbReference>
<dbReference type="CDD" id="cd24017">
    <property type="entry name" value="ASKHA_T2SSL_N"/>
    <property type="match status" value="1"/>
</dbReference>
<evidence type="ECO:0000256" key="6">
    <source>
        <dbReference type="ARBA" id="ARBA00022692"/>
    </source>
</evidence>
<evidence type="ECO:0000259" key="11">
    <source>
        <dbReference type="Pfam" id="PF05134"/>
    </source>
</evidence>
<keyword evidence="9" id="KW-0472">Membrane</keyword>
<gene>
    <name evidence="13" type="primary">gspL</name>
    <name evidence="13" type="ORF">ASV53_04710</name>
</gene>
<comment type="subcellular location">
    <subcellularLocation>
        <location evidence="1">Cell inner membrane</location>
        <topology evidence="1">Single-pass membrane protein</topology>
    </subcellularLocation>
</comment>
<feature type="domain" description="GspL periplasmic" evidence="12">
    <location>
        <begin position="289"/>
        <end position="447"/>
    </location>
</feature>
<protein>
    <recommendedName>
        <fullName evidence="10">Type II secretion system protein L</fullName>
        <shortName evidence="10">T2SS protein L</shortName>
    </recommendedName>
</protein>
<evidence type="ECO:0000256" key="8">
    <source>
        <dbReference type="ARBA" id="ARBA00022989"/>
    </source>
</evidence>
<dbReference type="Gene3D" id="3.30.420.380">
    <property type="match status" value="1"/>
</dbReference>
<dbReference type="PIRSF" id="PIRSF015761">
    <property type="entry name" value="Protein_L"/>
    <property type="match status" value="1"/>
</dbReference>
<reference evidence="13 14" key="1">
    <citation type="journal article" date="2016" name="Antonie Van Leeuwenhoek">
        <title>Photobacterium sanguinicancri sp. nov. isolated from marine animals.</title>
        <authorList>
            <person name="Gomez-Gil B."/>
            <person name="Roque A."/>
            <person name="Rotllant G."/>
            <person name="Romalde J.L."/>
            <person name="Doce A."/>
            <person name="Eggermont M."/>
            <person name="Defoirdt T."/>
        </authorList>
    </citation>
    <scope>NUCLEOTIDE SEQUENCE [LARGE SCALE GENOMIC DNA]</scope>
    <source>
        <strain evidence="13 14">CAIM 1827</strain>
    </source>
</reference>
<feature type="domain" description="GspL cytoplasmic actin-ATPase-like" evidence="11">
    <location>
        <begin position="9"/>
        <end position="283"/>
    </location>
</feature>
<evidence type="ECO:0000313" key="14">
    <source>
        <dbReference type="Proteomes" id="UP000215999"/>
    </source>
</evidence>
<dbReference type="Pfam" id="PF05134">
    <property type="entry name" value="T2SSL"/>
    <property type="match status" value="1"/>
</dbReference>